<evidence type="ECO:0000259" key="2">
    <source>
        <dbReference type="Pfam" id="PF00144"/>
    </source>
</evidence>
<keyword evidence="3" id="KW-0378">Hydrolase</keyword>
<dbReference type="PANTHER" id="PTHR46825">
    <property type="entry name" value="D-ALANYL-D-ALANINE-CARBOXYPEPTIDASE/ENDOPEPTIDASE AMPH"/>
    <property type="match status" value="1"/>
</dbReference>
<proteinExistence type="predicted"/>
<keyword evidence="4" id="KW-1185">Reference proteome</keyword>
<sequence>MATTVGLMRLVVTASILALFALTAPAASAVPPAVEQALTREVTAAELPGGVAVVRDGAALARYAAGYSDVAARSGFAPDTHVRAASITKPFVAATVLQLVTEGRIDLDAPVERYLPGRIRGDGFTGEAVTVRQLLRHQSGLPEYADPRAPVPAGPVTADQQLDMALAKPGQFPAGTAMKYTNTNYVIAGMLIEAVTGAPAAEEITRRIIDPLGLRDTYFPAPGDTGLRAPFTRGYELVDGRRTDVTAFNASAAGMSGALVSTNEDMSAFITALLAGRVVAPAQLREMMDTVAQSPSDPSFRYGLGLGSIRLSCGVTVWGHGGDIPGFHSLMVKPLDGAALSVTVTQEGPPESTLDEPVVQVAEALYCPTF</sequence>
<name>A0AAD1IXP1_9MYCO</name>
<evidence type="ECO:0000256" key="1">
    <source>
        <dbReference type="SAM" id="SignalP"/>
    </source>
</evidence>
<evidence type="ECO:0000313" key="3">
    <source>
        <dbReference type="EMBL" id="BBY19668.1"/>
    </source>
</evidence>
<organism evidence="3 4">
    <name type="scientific">Mycolicibacterium litorale</name>
    <dbReference type="NCBI Taxonomy" id="758802"/>
    <lineage>
        <taxon>Bacteria</taxon>
        <taxon>Bacillati</taxon>
        <taxon>Actinomycetota</taxon>
        <taxon>Actinomycetes</taxon>
        <taxon>Mycobacteriales</taxon>
        <taxon>Mycobacteriaceae</taxon>
        <taxon>Mycolicibacterium</taxon>
    </lineage>
</organism>
<protein>
    <submittedName>
        <fullName evidence="3">Serine hydrolase</fullName>
    </submittedName>
</protein>
<dbReference type="InterPro" id="IPR012338">
    <property type="entry name" value="Beta-lactam/transpept-like"/>
</dbReference>
<dbReference type="PANTHER" id="PTHR46825:SF7">
    <property type="entry name" value="D-ALANYL-D-ALANINE CARBOXYPEPTIDASE"/>
    <property type="match status" value="1"/>
</dbReference>
<keyword evidence="1" id="KW-0732">Signal</keyword>
<gene>
    <name evidence="3" type="ORF">MLIT_52600</name>
</gene>
<dbReference type="SUPFAM" id="SSF56601">
    <property type="entry name" value="beta-lactamase/transpeptidase-like"/>
    <property type="match status" value="1"/>
</dbReference>
<evidence type="ECO:0000313" key="4">
    <source>
        <dbReference type="Proteomes" id="UP000466607"/>
    </source>
</evidence>
<dbReference type="Proteomes" id="UP000466607">
    <property type="component" value="Chromosome"/>
</dbReference>
<dbReference type="GO" id="GO:0016787">
    <property type="term" value="F:hydrolase activity"/>
    <property type="evidence" value="ECO:0007669"/>
    <property type="project" value="UniProtKB-KW"/>
</dbReference>
<reference evidence="3 4" key="1">
    <citation type="journal article" date="2019" name="Emerg. Microbes Infect.">
        <title>Comprehensive subspecies identification of 175 nontuberculous mycobacteria species based on 7547 genomic profiles.</title>
        <authorList>
            <person name="Matsumoto Y."/>
            <person name="Kinjo T."/>
            <person name="Motooka D."/>
            <person name="Nabeya D."/>
            <person name="Jung N."/>
            <person name="Uechi K."/>
            <person name="Horii T."/>
            <person name="Iida T."/>
            <person name="Fujita J."/>
            <person name="Nakamura S."/>
        </authorList>
    </citation>
    <scope>NUCLEOTIDE SEQUENCE [LARGE SCALE GENOMIC DNA]</scope>
    <source>
        <strain evidence="3 4">JCM 17423</strain>
    </source>
</reference>
<dbReference type="Gene3D" id="3.40.710.10">
    <property type="entry name" value="DD-peptidase/beta-lactamase superfamily"/>
    <property type="match status" value="1"/>
</dbReference>
<dbReference type="InterPro" id="IPR050491">
    <property type="entry name" value="AmpC-like"/>
</dbReference>
<feature type="domain" description="Beta-lactamase-related" evidence="2">
    <location>
        <begin position="38"/>
        <end position="356"/>
    </location>
</feature>
<accession>A0AAD1IXP1</accession>
<feature type="signal peptide" evidence="1">
    <location>
        <begin position="1"/>
        <end position="29"/>
    </location>
</feature>
<dbReference type="Pfam" id="PF00144">
    <property type="entry name" value="Beta-lactamase"/>
    <property type="match status" value="1"/>
</dbReference>
<dbReference type="AlphaFoldDB" id="A0AAD1IXP1"/>
<dbReference type="EMBL" id="AP022586">
    <property type="protein sequence ID" value="BBY19668.1"/>
    <property type="molecule type" value="Genomic_DNA"/>
</dbReference>
<dbReference type="InterPro" id="IPR001466">
    <property type="entry name" value="Beta-lactam-related"/>
</dbReference>
<feature type="chain" id="PRO_5042026228" evidence="1">
    <location>
        <begin position="30"/>
        <end position="370"/>
    </location>
</feature>